<keyword evidence="3" id="KW-1185">Reference proteome</keyword>
<evidence type="ECO:0000313" key="2">
    <source>
        <dbReference type="EMBL" id="MYM26255.1"/>
    </source>
</evidence>
<gene>
    <name evidence="2" type="ORF">GTP46_26855</name>
</gene>
<feature type="domain" description="HNH nuclease" evidence="1">
    <location>
        <begin position="138"/>
        <end position="198"/>
    </location>
</feature>
<dbReference type="Gene3D" id="1.10.30.50">
    <property type="match status" value="1"/>
</dbReference>
<dbReference type="GO" id="GO:0008270">
    <property type="term" value="F:zinc ion binding"/>
    <property type="evidence" value="ECO:0007669"/>
    <property type="project" value="InterPro"/>
</dbReference>
<dbReference type="InterPro" id="IPR058807">
    <property type="entry name" value="ScoMcrA_N"/>
</dbReference>
<dbReference type="EMBL" id="WWCN01000024">
    <property type="protein sequence ID" value="MYM26255.1"/>
    <property type="molecule type" value="Genomic_DNA"/>
</dbReference>
<reference evidence="2 3" key="1">
    <citation type="submission" date="2019-12" db="EMBL/GenBank/DDBJ databases">
        <title>Novel species isolated from a subtropical stream in China.</title>
        <authorList>
            <person name="Lu H."/>
        </authorList>
    </citation>
    <scope>NUCLEOTIDE SEQUENCE [LARGE SCALE GENOMIC DNA]</scope>
    <source>
        <strain evidence="2 3">FT135W</strain>
    </source>
</reference>
<dbReference type="GO" id="GO:0003676">
    <property type="term" value="F:nucleic acid binding"/>
    <property type="evidence" value="ECO:0007669"/>
    <property type="project" value="InterPro"/>
</dbReference>
<dbReference type="RefSeq" id="WP_161009692.1">
    <property type="nucleotide sequence ID" value="NZ_WWCN01000024.1"/>
</dbReference>
<comment type="caution">
    <text evidence="2">The sequence shown here is derived from an EMBL/GenBank/DDBJ whole genome shotgun (WGS) entry which is preliminary data.</text>
</comment>
<dbReference type="AlphaFoldDB" id="A0A6L8KGM6"/>
<organism evidence="2 3">
    <name type="scientific">Duganella flavida</name>
    <dbReference type="NCBI Taxonomy" id="2692175"/>
    <lineage>
        <taxon>Bacteria</taxon>
        <taxon>Pseudomonadati</taxon>
        <taxon>Pseudomonadota</taxon>
        <taxon>Betaproteobacteria</taxon>
        <taxon>Burkholderiales</taxon>
        <taxon>Oxalobacteraceae</taxon>
        <taxon>Telluria group</taxon>
        <taxon>Duganella</taxon>
    </lineage>
</organism>
<accession>A0A6L8KGM6</accession>
<dbReference type="InterPro" id="IPR002711">
    <property type="entry name" value="HNH"/>
</dbReference>
<dbReference type="Proteomes" id="UP000479335">
    <property type="component" value="Unassembled WGS sequence"/>
</dbReference>
<dbReference type="Pfam" id="PF01844">
    <property type="entry name" value="HNH"/>
    <property type="match status" value="1"/>
</dbReference>
<dbReference type="InterPro" id="IPR003615">
    <property type="entry name" value="HNH_nuc"/>
</dbReference>
<dbReference type="SMART" id="SM00507">
    <property type="entry name" value="HNHc"/>
    <property type="match status" value="1"/>
</dbReference>
<evidence type="ECO:0000259" key="1">
    <source>
        <dbReference type="SMART" id="SM00507"/>
    </source>
</evidence>
<dbReference type="GO" id="GO:0004519">
    <property type="term" value="F:endonuclease activity"/>
    <property type="evidence" value="ECO:0007669"/>
    <property type="project" value="InterPro"/>
</dbReference>
<proteinExistence type="predicted"/>
<name>A0A6L8KGM6_9BURK</name>
<dbReference type="CDD" id="cd00085">
    <property type="entry name" value="HNHc"/>
    <property type="match status" value="1"/>
</dbReference>
<dbReference type="Pfam" id="PF26345">
    <property type="entry name" value="ScoMcrA_N"/>
    <property type="match status" value="1"/>
</dbReference>
<sequence>MRDWNPEKVLRSHVRSAAKLWRKDGGYLNFKNSTKYDVIIDGKPYPPKAISSIAHFLATNKILRADEFVGSKEGIWHRRLKDLDFQILSKGEHADFSEQVSLSLKLPRATLQRKAAMAAKQAPAKVQVQVTRYVRSPHVVAERLLRANGYCERCRKPAPFKRLRDKKPYLEVHHIQLLSQGGLDSVENTQALCPNCHSEVHDRLRIEGYVE</sequence>
<evidence type="ECO:0000313" key="3">
    <source>
        <dbReference type="Proteomes" id="UP000479335"/>
    </source>
</evidence>
<protein>
    <recommendedName>
        <fullName evidence="1">HNH nuclease domain-containing protein</fullName>
    </recommendedName>
</protein>